<dbReference type="Pfam" id="PF00903">
    <property type="entry name" value="Glyoxalase"/>
    <property type="match status" value="1"/>
</dbReference>
<evidence type="ECO:0000313" key="3">
    <source>
        <dbReference type="Proteomes" id="UP000281547"/>
    </source>
</evidence>
<sequence length="133" mass="14685">MQLTGYYPVIQTSDVAGVADFYSRHFGFAPSFETDWYVHLKAISDPRVELAILRTGHVTVPEAGRGATTHLILNFEVSDAAAEYRRLTEAGLEMLLALRDEAFGQRHFITRDPAGTMIDVIEPIPTSGEFAGL</sequence>
<feature type="domain" description="VOC" evidence="1">
    <location>
        <begin position="4"/>
        <end position="123"/>
    </location>
</feature>
<accession>A0A433XLR6</accession>
<name>A0A433XLR6_9HYPH</name>
<evidence type="ECO:0000313" key="2">
    <source>
        <dbReference type="EMBL" id="RUT35022.1"/>
    </source>
</evidence>
<protein>
    <submittedName>
        <fullName evidence="2">Glyoxalase</fullName>
    </submittedName>
</protein>
<dbReference type="Proteomes" id="UP000281547">
    <property type="component" value="Unassembled WGS sequence"/>
</dbReference>
<dbReference type="EMBL" id="RZNJ01000001">
    <property type="protein sequence ID" value="RUT35022.1"/>
    <property type="molecule type" value="Genomic_DNA"/>
</dbReference>
<dbReference type="Gene3D" id="3.30.720.110">
    <property type="match status" value="1"/>
</dbReference>
<dbReference type="RefSeq" id="WP_127187142.1">
    <property type="nucleotide sequence ID" value="NZ_RZNJ01000001.1"/>
</dbReference>
<organism evidence="2 3">
    <name type="scientific">Arsenicitalea aurantiaca</name>
    <dbReference type="NCBI Taxonomy" id="1783274"/>
    <lineage>
        <taxon>Bacteria</taxon>
        <taxon>Pseudomonadati</taxon>
        <taxon>Pseudomonadota</taxon>
        <taxon>Alphaproteobacteria</taxon>
        <taxon>Hyphomicrobiales</taxon>
        <taxon>Devosiaceae</taxon>
        <taxon>Arsenicitalea</taxon>
    </lineage>
</organism>
<dbReference type="OrthoDB" id="9798201at2"/>
<reference evidence="2 3" key="1">
    <citation type="journal article" date="2016" name="Int. J. Syst. Evol. Microbiol.">
        <title>Arsenicitalea aurantiaca gen. nov., sp. nov., a new member of the family Hyphomicrobiaceae, isolated from high-arsenic sediment.</title>
        <authorList>
            <person name="Mu Y."/>
            <person name="Zhou L."/>
            <person name="Zeng X.C."/>
            <person name="Liu L."/>
            <person name="Pan Y."/>
            <person name="Chen X."/>
            <person name="Wang J."/>
            <person name="Li S."/>
            <person name="Li W.J."/>
            <person name="Wang Y."/>
        </authorList>
    </citation>
    <scope>NUCLEOTIDE SEQUENCE [LARGE SCALE GENOMIC DNA]</scope>
    <source>
        <strain evidence="2 3">42-50</strain>
    </source>
</reference>
<dbReference type="InterPro" id="IPR029068">
    <property type="entry name" value="Glyas_Bleomycin-R_OHBP_Dase"/>
</dbReference>
<dbReference type="InterPro" id="IPR004360">
    <property type="entry name" value="Glyas_Fos-R_dOase_dom"/>
</dbReference>
<dbReference type="SUPFAM" id="SSF54593">
    <property type="entry name" value="Glyoxalase/Bleomycin resistance protein/Dihydroxybiphenyl dioxygenase"/>
    <property type="match status" value="1"/>
</dbReference>
<dbReference type="AlphaFoldDB" id="A0A433XLR6"/>
<comment type="caution">
    <text evidence="2">The sequence shown here is derived from an EMBL/GenBank/DDBJ whole genome shotgun (WGS) entry which is preliminary data.</text>
</comment>
<keyword evidence="3" id="KW-1185">Reference proteome</keyword>
<gene>
    <name evidence="2" type="ORF">EMQ25_03450</name>
</gene>
<dbReference type="InterPro" id="IPR037523">
    <property type="entry name" value="VOC_core"/>
</dbReference>
<dbReference type="Gene3D" id="3.30.720.120">
    <property type="match status" value="1"/>
</dbReference>
<proteinExistence type="predicted"/>
<evidence type="ECO:0000259" key="1">
    <source>
        <dbReference type="PROSITE" id="PS51819"/>
    </source>
</evidence>
<dbReference type="PROSITE" id="PS51819">
    <property type="entry name" value="VOC"/>
    <property type="match status" value="1"/>
</dbReference>